<protein>
    <recommendedName>
        <fullName evidence="5">Lethal giant larvae (Lgl)-like C-terminal domain-containing protein</fullName>
    </recommendedName>
</protein>
<feature type="repeat" description="WD" evidence="3">
    <location>
        <begin position="252"/>
        <end position="293"/>
    </location>
</feature>
<dbReference type="GO" id="GO:0045159">
    <property type="term" value="F:myosin II binding"/>
    <property type="evidence" value="ECO:0007669"/>
    <property type="project" value="TreeGrafter"/>
</dbReference>
<dbReference type="GO" id="GO:0006887">
    <property type="term" value="P:exocytosis"/>
    <property type="evidence" value="ECO:0007669"/>
    <property type="project" value="UniProtKB-KW"/>
</dbReference>
<organism evidence="6 7">
    <name type="scientific">Torulaspora delbrueckii</name>
    <name type="common">Yeast</name>
    <name type="synonym">Candida colliculosa</name>
    <dbReference type="NCBI Taxonomy" id="4950"/>
    <lineage>
        <taxon>Eukaryota</taxon>
        <taxon>Fungi</taxon>
        <taxon>Dikarya</taxon>
        <taxon>Ascomycota</taxon>
        <taxon>Saccharomycotina</taxon>
        <taxon>Saccharomycetes</taxon>
        <taxon>Saccharomycetales</taxon>
        <taxon>Saccharomycetaceae</taxon>
        <taxon>Torulaspora</taxon>
    </lineage>
</organism>
<dbReference type="OrthoDB" id="19944at2759"/>
<keyword evidence="3" id="KW-0853">WD repeat</keyword>
<dbReference type="RefSeq" id="XP_003680406.1">
    <property type="nucleotide sequence ID" value="XM_003680358.1"/>
</dbReference>
<dbReference type="GO" id="GO:0005886">
    <property type="term" value="C:plasma membrane"/>
    <property type="evidence" value="ECO:0007669"/>
    <property type="project" value="TreeGrafter"/>
</dbReference>
<dbReference type="KEGG" id="tdl:TDEL_0C03060"/>
<feature type="compositionally biased region" description="Low complexity" evidence="4">
    <location>
        <begin position="18"/>
        <end position="31"/>
    </location>
</feature>
<dbReference type="GO" id="GO:0006893">
    <property type="term" value="P:Golgi to plasma membrane transport"/>
    <property type="evidence" value="ECO:0007669"/>
    <property type="project" value="TreeGrafter"/>
</dbReference>
<evidence type="ECO:0000256" key="4">
    <source>
        <dbReference type="SAM" id="MobiDB-lite"/>
    </source>
</evidence>
<dbReference type="InterPro" id="IPR013905">
    <property type="entry name" value="Lgl_C_dom"/>
</dbReference>
<dbReference type="GO" id="GO:0019905">
    <property type="term" value="F:syntaxin binding"/>
    <property type="evidence" value="ECO:0007669"/>
    <property type="project" value="TreeGrafter"/>
</dbReference>
<dbReference type="HOGENOM" id="CLU_006030_0_0_1"/>
<dbReference type="Gene3D" id="2.130.10.10">
    <property type="entry name" value="YVTN repeat-like/Quinoprotein amine dehydrogenase"/>
    <property type="match status" value="2"/>
</dbReference>
<dbReference type="PANTHER" id="PTHR10241:SF25">
    <property type="entry name" value="TOMOSYN, ISOFORM C"/>
    <property type="match status" value="1"/>
</dbReference>
<feature type="compositionally biased region" description="Basic and acidic residues" evidence="4">
    <location>
        <begin position="949"/>
        <end position="962"/>
    </location>
</feature>
<dbReference type="PROSITE" id="PS50082">
    <property type="entry name" value="WD_REPEATS_2"/>
    <property type="match status" value="2"/>
</dbReference>
<evidence type="ECO:0000259" key="5">
    <source>
        <dbReference type="Pfam" id="PF08596"/>
    </source>
</evidence>
<dbReference type="FunCoup" id="G8ZRQ3">
    <property type="interactions" value="40"/>
</dbReference>
<keyword evidence="7" id="KW-1185">Reference proteome</keyword>
<dbReference type="InterPro" id="IPR001680">
    <property type="entry name" value="WD40_rpt"/>
</dbReference>
<evidence type="ECO:0000313" key="7">
    <source>
        <dbReference type="Proteomes" id="UP000005627"/>
    </source>
</evidence>
<accession>G8ZRQ3</accession>
<dbReference type="eggNOG" id="KOG1983">
    <property type="taxonomic scope" value="Eukaryota"/>
</dbReference>
<evidence type="ECO:0000256" key="3">
    <source>
        <dbReference type="PROSITE-ProRule" id="PRU00221"/>
    </source>
</evidence>
<name>G8ZRQ3_TORDE</name>
<dbReference type="EMBL" id="HE616744">
    <property type="protein sequence ID" value="CCE91195.1"/>
    <property type="molecule type" value="Genomic_DNA"/>
</dbReference>
<dbReference type="Pfam" id="PF08596">
    <property type="entry name" value="Lgl_C"/>
    <property type="match status" value="1"/>
</dbReference>
<dbReference type="STRING" id="1076872.G8ZRQ3"/>
<keyword evidence="2" id="KW-0268">Exocytosis</keyword>
<dbReference type="GeneID" id="11500530"/>
<feature type="repeat" description="WD" evidence="3">
    <location>
        <begin position="493"/>
        <end position="515"/>
    </location>
</feature>
<dbReference type="PANTHER" id="PTHR10241">
    <property type="entry name" value="LETHAL 2 GIANT LARVAE PROTEIN"/>
    <property type="match status" value="1"/>
</dbReference>
<dbReference type="InterPro" id="IPR015943">
    <property type="entry name" value="WD40/YVTN_repeat-like_dom_sf"/>
</dbReference>
<dbReference type="InParanoid" id="G8ZRQ3"/>
<evidence type="ECO:0000256" key="2">
    <source>
        <dbReference type="ARBA" id="ARBA00022483"/>
    </source>
</evidence>
<dbReference type="GO" id="GO:0005096">
    <property type="term" value="F:GTPase activator activity"/>
    <property type="evidence" value="ECO:0007669"/>
    <property type="project" value="TreeGrafter"/>
</dbReference>
<dbReference type="Proteomes" id="UP000005627">
    <property type="component" value="Chromosome 3"/>
</dbReference>
<feature type="region of interest" description="Disordered" evidence="4">
    <location>
        <begin position="945"/>
        <end position="974"/>
    </location>
</feature>
<gene>
    <name evidence="6" type="primary">TDEL0C03060</name>
    <name evidence="6" type="ORF">TDEL_0C03060</name>
</gene>
<proteinExistence type="inferred from homology"/>
<feature type="domain" description="Lethal giant larvae (Lgl)-like C-terminal" evidence="5">
    <location>
        <begin position="532"/>
        <end position="935"/>
    </location>
</feature>
<evidence type="ECO:0000256" key="1">
    <source>
        <dbReference type="ARBA" id="ARBA00008070"/>
    </source>
</evidence>
<comment type="similarity">
    <text evidence="1">Belongs to the WD repeat L(2)GL family.</text>
</comment>
<dbReference type="GO" id="GO:0005737">
    <property type="term" value="C:cytoplasm"/>
    <property type="evidence" value="ECO:0007669"/>
    <property type="project" value="TreeGrafter"/>
</dbReference>
<sequence length="1026" mass="112992">MFKGRRLNVFKSDRSKSTDSSPGSSDIPSAKSSKKFSIKEIANGGPYSKLFATREINKYGLNGKIVTTSFDITQSLLAVATDAGEIHVYGQQQVEVVFTLDSKVLIKHMRFVKGIYLVAIDSKDVIMVFSLYSKKMLTSVFSPGKIACIETDPSLDWLLIGLQSGITLIYDIDRNQMTNFKVENLQRTRFFPKSRVSPVVSIQWNPRDIGTVLISYELVTVAYSLVEGDIKQHFIYELQPGALGGEFSIDTNKARRPTVRQSLYHPNSLHILTVHDDNSLVFWDANSGQLIQARTLFETDVHVPQPNFQKSPTLDAPRITKVAWVCQSNPEYTSLLMSTDSRQGGGSMAMINFGGTPMYSITSYENMSKYYANTREQKIFPLNNKSPIVSFNPLPRKSPYFAGCHDPGVVLIILADGEVETQIYPSGAFTYKASMFPQSIAWARPIATRAVATTVSKKLWLGVMSASQNGDNVLKGGFPIKKSVRANDVRSALATGHANGSVRIWDASHGELDSSAVFEMNLSHILNRSSGLEVDNISFAADTLEIAVSIKAGDVVLFKFEVNQFYNPDQKTSDREIQMDFRRFSLNDSKEVLVDVRDRSPDNIRQGFMPITAVHAQKGEVTALRNSNVGFVGVGYQEGTLMVIDRRGPAVIYAGNINDLCKNYGSYVTTMEFMIMEYGTDGYSSILLLCGTNMGELLTFKVLPEAGGRFGVQFMEGQRTNNEGPIINIDSLSKVVSRSCQAAVPQMEDLRNGVAIPGFVIVSGATDIRTVKIGRSSESRKSFKFPLAASALSFIPHVANSGEVKVASVLVNLLTSGEIVVLSVPDLKEISVMRIPVATQSRFLKDSSVLRNGDIVVRTGQFQASLISVVNEQATGLNKQYDERSESASDSLYNPRLKIAYRPQVNSLQWARGTIHCTTEQLDTLLGGEHRPQSKYEESIIAKGTISLKPDEKSDDPGDHAGCKRPVRSGTRSSRYGMFKSVSRAVESRFDAIEDSLNDYATAMSEGVNDVVEQTTKDMAKGAFGL</sequence>
<evidence type="ECO:0000313" key="6">
    <source>
        <dbReference type="EMBL" id="CCE91195.1"/>
    </source>
</evidence>
<reference evidence="6 7" key="1">
    <citation type="journal article" date="2011" name="Proc. Natl. Acad. Sci. U.S.A.">
        <title>Evolutionary erosion of yeast sex chromosomes by mating-type switching accidents.</title>
        <authorList>
            <person name="Gordon J.L."/>
            <person name="Armisen D."/>
            <person name="Proux-Wera E."/>
            <person name="Oheigeartaigh S.S."/>
            <person name="Byrne K.P."/>
            <person name="Wolfe K.H."/>
        </authorList>
    </citation>
    <scope>NUCLEOTIDE SEQUENCE [LARGE SCALE GENOMIC DNA]</scope>
    <source>
        <strain evidence="7">ATCC 10662 / CBS 1146 / NBRC 0425 / NCYC 2629 / NRRL Y-866</strain>
    </source>
</reference>
<dbReference type="InterPro" id="IPR036322">
    <property type="entry name" value="WD40_repeat_dom_sf"/>
</dbReference>
<dbReference type="SUPFAM" id="SSF50978">
    <property type="entry name" value="WD40 repeat-like"/>
    <property type="match status" value="1"/>
</dbReference>
<feature type="region of interest" description="Disordered" evidence="4">
    <location>
        <begin position="1"/>
        <end position="31"/>
    </location>
</feature>
<dbReference type="AlphaFoldDB" id="G8ZRQ3"/>